<name>A0A8H3FU80_9LECA</name>
<keyword evidence="1" id="KW-0732">Signal</keyword>
<sequence>MPPTSPLFLLLTLALTLLFPSALSLNTSAPPGLTLPNLLKANPVHLNPLPPSPTDWYHIPDTTLSIRLLPPYSTPLTLPSLLACLSAAQSSILASHPSLDTPLPSPWRFASAVILTASPVFRGLGTYRQLSEGLDGLRWLLTREGERRERRGCAWVLSDDVLGIVLRGDIRAGAFGRRLGETGNGSASGNVSASVSFFGTSVKATSAQPTQSVSIVGFEELDSTRVEGGGLGSG</sequence>
<feature type="chain" id="PRO_5034410484" evidence="1">
    <location>
        <begin position="25"/>
        <end position="234"/>
    </location>
</feature>
<evidence type="ECO:0000313" key="2">
    <source>
        <dbReference type="EMBL" id="CAF9932336.1"/>
    </source>
</evidence>
<reference evidence="2" key="1">
    <citation type="submission" date="2021-03" db="EMBL/GenBank/DDBJ databases">
        <authorList>
            <person name="Tagirdzhanova G."/>
        </authorList>
    </citation>
    <scope>NUCLEOTIDE SEQUENCE</scope>
</reference>
<dbReference type="EMBL" id="CAJPDT010000065">
    <property type="protein sequence ID" value="CAF9932336.1"/>
    <property type="molecule type" value="Genomic_DNA"/>
</dbReference>
<protein>
    <submittedName>
        <fullName evidence="2">Uncharacterized protein</fullName>
    </submittedName>
</protein>
<evidence type="ECO:0000256" key="1">
    <source>
        <dbReference type="SAM" id="SignalP"/>
    </source>
</evidence>
<dbReference type="AlphaFoldDB" id="A0A8H3FU80"/>
<comment type="caution">
    <text evidence="2">The sequence shown here is derived from an EMBL/GenBank/DDBJ whole genome shotgun (WGS) entry which is preliminary data.</text>
</comment>
<keyword evidence="3" id="KW-1185">Reference proteome</keyword>
<proteinExistence type="predicted"/>
<accession>A0A8H3FU80</accession>
<feature type="signal peptide" evidence="1">
    <location>
        <begin position="1"/>
        <end position="24"/>
    </location>
</feature>
<organism evidence="2 3">
    <name type="scientific">Imshaugia aleurites</name>
    <dbReference type="NCBI Taxonomy" id="172621"/>
    <lineage>
        <taxon>Eukaryota</taxon>
        <taxon>Fungi</taxon>
        <taxon>Dikarya</taxon>
        <taxon>Ascomycota</taxon>
        <taxon>Pezizomycotina</taxon>
        <taxon>Lecanoromycetes</taxon>
        <taxon>OSLEUM clade</taxon>
        <taxon>Lecanoromycetidae</taxon>
        <taxon>Lecanorales</taxon>
        <taxon>Lecanorineae</taxon>
        <taxon>Parmeliaceae</taxon>
        <taxon>Imshaugia</taxon>
    </lineage>
</organism>
<dbReference type="Proteomes" id="UP000664534">
    <property type="component" value="Unassembled WGS sequence"/>
</dbReference>
<gene>
    <name evidence="2" type="ORF">IMSHALPRED_008861</name>
</gene>
<evidence type="ECO:0000313" key="3">
    <source>
        <dbReference type="Proteomes" id="UP000664534"/>
    </source>
</evidence>